<comment type="caution">
    <text evidence="4">The sequence shown here is derived from an EMBL/GenBank/DDBJ whole genome shotgun (WGS) entry which is preliminary data.</text>
</comment>
<name>A0A9Q3ZE68_9GAMM</name>
<dbReference type="InterPro" id="IPR038309">
    <property type="entry name" value="Rsd/AlgQ_sf"/>
</dbReference>
<evidence type="ECO:0000256" key="3">
    <source>
        <dbReference type="RuleBase" id="RU004409"/>
    </source>
</evidence>
<evidence type="ECO:0000256" key="1">
    <source>
        <dbReference type="ARBA" id="ARBA00023015"/>
    </source>
</evidence>
<dbReference type="KEGG" id="axe:P40_02290"/>
<keyword evidence="1 3" id="KW-0805">Transcription regulation</keyword>
<sequence length="165" mass="18909">MASSTSTALAQWQHIEALVQAWLEERRQLIVLLCQVQGIDHTPSREEPDTPVHQRIQDLCQVLMDYLSAGYFEVYNALVRATRHYGSGPPQWAEQLIQRLDASTEEALAFNEDYDSPTHCMTRLTELPERVARLMVALEERFALEDQLIVSLYQEPSPAARAEQR</sequence>
<comment type="similarity">
    <text evidence="3">Belongs to the Rsd/AlgQ family.</text>
</comment>
<dbReference type="NCBIfam" id="NF008723">
    <property type="entry name" value="PRK11718.1"/>
    <property type="match status" value="1"/>
</dbReference>
<gene>
    <name evidence="4" type="primary">rsd</name>
    <name evidence="4" type="ORF">LZG35_16945</name>
</gene>
<keyword evidence="5" id="KW-1185">Reference proteome</keyword>
<evidence type="ECO:0000313" key="5">
    <source>
        <dbReference type="Proteomes" id="UP001107961"/>
    </source>
</evidence>
<dbReference type="InterPro" id="IPR007448">
    <property type="entry name" value="Sigma70_reg_Rsd_AlgQ"/>
</dbReference>
<dbReference type="Pfam" id="PF04353">
    <property type="entry name" value="Rsd_AlgQ"/>
    <property type="match status" value="1"/>
</dbReference>
<reference evidence="4" key="1">
    <citation type="submission" date="2022-01" db="EMBL/GenBank/DDBJ databases">
        <authorList>
            <person name="Karlyshev A.V."/>
            <person name="Jaspars M."/>
        </authorList>
    </citation>
    <scope>NUCLEOTIDE SEQUENCE</scope>
    <source>
        <strain evidence="4">AGSA3-2</strain>
    </source>
</reference>
<organism evidence="4 5">
    <name type="scientific">Alloalcanivorax xenomutans</name>
    <dbReference type="NCBI Taxonomy" id="1094342"/>
    <lineage>
        <taxon>Bacteria</taxon>
        <taxon>Pseudomonadati</taxon>
        <taxon>Pseudomonadota</taxon>
        <taxon>Gammaproteobacteria</taxon>
        <taxon>Oceanospirillales</taxon>
        <taxon>Alcanivoracaceae</taxon>
        <taxon>Alloalcanivorax</taxon>
    </lineage>
</organism>
<dbReference type="Proteomes" id="UP001107961">
    <property type="component" value="Unassembled WGS sequence"/>
</dbReference>
<evidence type="ECO:0000256" key="2">
    <source>
        <dbReference type="ARBA" id="ARBA00023163"/>
    </source>
</evidence>
<accession>A0A9Q3ZE68</accession>
<dbReference type="GO" id="GO:0006355">
    <property type="term" value="P:regulation of DNA-templated transcription"/>
    <property type="evidence" value="ECO:0007669"/>
    <property type="project" value="InterPro"/>
</dbReference>
<dbReference type="AlphaFoldDB" id="A0A9Q3ZE68"/>
<proteinExistence type="inferred from homology"/>
<evidence type="ECO:0000313" key="4">
    <source>
        <dbReference type="EMBL" id="MCE7510330.1"/>
    </source>
</evidence>
<keyword evidence="2 3" id="KW-0804">Transcription</keyword>
<dbReference type="EMBL" id="JAJVKT010000022">
    <property type="protein sequence ID" value="MCE7510330.1"/>
    <property type="molecule type" value="Genomic_DNA"/>
</dbReference>
<dbReference type="Gene3D" id="1.20.120.1370">
    <property type="entry name" value="Regulator of RNA polymerase sigma(70) subunit, domain 4"/>
    <property type="match status" value="1"/>
</dbReference>
<dbReference type="RefSeq" id="WP_080530332.1">
    <property type="nucleotide sequence ID" value="NZ_CP012331.1"/>
</dbReference>
<protein>
    <submittedName>
        <fullName evidence="4">Sigma D regulator</fullName>
    </submittedName>
</protein>